<accession>A0ABU2UTV2</accession>
<feature type="region of interest" description="Disordered" evidence="1">
    <location>
        <begin position="1"/>
        <end position="25"/>
    </location>
</feature>
<evidence type="ECO:0008006" key="4">
    <source>
        <dbReference type="Google" id="ProtNLM"/>
    </source>
</evidence>
<name>A0ABU2UTV2_9ACTN</name>
<dbReference type="EMBL" id="JAVRFF010000040">
    <property type="protein sequence ID" value="MDT0476296.1"/>
    <property type="molecule type" value="Genomic_DNA"/>
</dbReference>
<dbReference type="Proteomes" id="UP001180489">
    <property type="component" value="Unassembled WGS sequence"/>
</dbReference>
<keyword evidence="3" id="KW-1185">Reference proteome</keyword>
<evidence type="ECO:0000313" key="2">
    <source>
        <dbReference type="EMBL" id="MDT0476296.1"/>
    </source>
</evidence>
<evidence type="ECO:0000313" key="3">
    <source>
        <dbReference type="Proteomes" id="UP001180489"/>
    </source>
</evidence>
<protein>
    <recommendedName>
        <fullName evidence="4">NUDIX hydrolase</fullName>
    </recommendedName>
</protein>
<reference evidence="2" key="1">
    <citation type="submission" date="2024-05" db="EMBL/GenBank/DDBJ databases">
        <title>30 novel species of actinomycetes from the DSMZ collection.</title>
        <authorList>
            <person name="Nouioui I."/>
        </authorList>
    </citation>
    <scope>NUCLEOTIDE SEQUENCE</scope>
    <source>
        <strain evidence="2">DSM 41014</strain>
    </source>
</reference>
<feature type="compositionally biased region" description="Low complexity" evidence="1">
    <location>
        <begin position="139"/>
        <end position="148"/>
    </location>
</feature>
<gene>
    <name evidence="2" type="ORF">RM863_29635</name>
</gene>
<proteinExistence type="predicted"/>
<dbReference type="RefSeq" id="WP_311636996.1">
    <property type="nucleotide sequence ID" value="NZ_JAVRFF010000040.1"/>
</dbReference>
<feature type="region of interest" description="Disordered" evidence="1">
    <location>
        <begin position="123"/>
        <end position="173"/>
    </location>
</feature>
<comment type="caution">
    <text evidence="2">The sequence shown here is derived from an EMBL/GenBank/DDBJ whole genome shotgun (WGS) entry which is preliminary data.</text>
</comment>
<sequence>MPGPAPDRSLDSATGVAKPTQGGSRHPYHAAVIAHALIRQGKAVLVSLHERQPAPPAFPVSLGRTVETALQESLTLLLGRTPTGASDLLRVVEHEWQAEGVTRHELHLVYGLSLPTRPGELPAPPGHRWLPPAEHHRLLLPGGPLEPQQPSPTWHFAAQPADTGRRTSPTPTL</sequence>
<evidence type="ECO:0000256" key="1">
    <source>
        <dbReference type="SAM" id="MobiDB-lite"/>
    </source>
</evidence>
<organism evidence="2 3">
    <name type="scientific">Streptomyces hintoniae</name>
    <dbReference type="NCBI Taxonomy" id="3075521"/>
    <lineage>
        <taxon>Bacteria</taxon>
        <taxon>Bacillati</taxon>
        <taxon>Actinomycetota</taxon>
        <taxon>Actinomycetes</taxon>
        <taxon>Kitasatosporales</taxon>
        <taxon>Streptomycetaceae</taxon>
        <taxon>Streptomyces</taxon>
    </lineage>
</organism>